<keyword evidence="12" id="KW-0131">Cell cycle</keyword>
<evidence type="ECO:0000256" key="4">
    <source>
        <dbReference type="ARBA" id="ARBA00022618"/>
    </source>
</evidence>
<dbReference type="GO" id="GO:0005886">
    <property type="term" value="C:plasma membrane"/>
    <property type="evidence" value="ECO:0007669"/>
    <property type="project" value="UniProtKB-SubCell"/>
</dbReference>
<keyword evidence="8" id="KW-0133">Cell shape</keyword>
<reference evidence="24 25" key="1">
    <citation type="submission" date="2020-07" db="EMBL/GenBank/DDBJ databases">
        <title>Mycobacterium kansasii (former subtype) with zoonotic potential isolated from diseased indoor pet cat, Japan.</title>
        <authorList>
            <person name="Fukano H."/>
            <person name="Terazono T."/>
            <person name="Hoshino Y."/>
        </authorList>
    </citation>
    <scope>NUCLEOTIDE SEQUENCE [LARGE SCALE GENOMIC DNA]</scope>
    <source>
        <strain evidence="24 25">Kuro-I</strain>
    </source>
</reference>
<evidence type="ECO:0000256" key="20">
    <source>
        <dbReference type="ARBA" id="ARBA00049902"/>
    </source>
</evidence>
<dbReference type="GO" id="GO:0009252">
    <property type="term" value="P:peptidoglycan biosynthetic process"/>
    <property type="evidence" value="ECO:0007669"/>
    <property type="project" value="UniProtKB-UniPathway"/>
</dbReference>
<evidence type="ECO:0000256" key="5">
    <source>
        <dbReference type="ARBA" id="ARBA00022676"/>
    </source>
</evidence>
<feature type="region of interest" description="Disordered" evidence="22">
    <location>
        <begin position="1"/>
        <end position="73"/>
    </location>
</feature>
<dbReference type="Proteomes" id="UP000516380">
    <property type="component" value="Chromosome"/>
</dbReference>
<evidence type="ECO:0000256" key="7">
    <source>
        <dbReference type="ARBA" id="ARBA00022692"/>
    </source>
</evidence>
<dbReference type="AlphaFoldDB" id="A0A7G1IBD8"/>
<dbReference type="InterPro" id="IPR001182">
    <property type="entry name" value="FtsW/RodA"/>
</dbReference>
<dbReference type="NCBIfam" id="TIGR02614">
    <property type="entry name" value="ftsW"/>
    <property type="match status" value="1"/>
</dbReference>
<keyword evidence="25" id="KW-1185">Reference proteome</keyword>
<evidence type="ECO:0000256" key="21">
    <source>
        <dbReference type="ARBA" id="ARBA00049966"/>
    </source>
</evidence>
<comment type="function">
    <text evidence="21">Peptidoglycan polymerase that is essential for cell division.</text>
</comment>
<dbReference type="GO" id="GO:0071555">
    <property type="term" value="P:cell wall organization"/>
    <property type="evidence" value="ECO:0007669"/>
    <property type="project" value="UniProtKB-KW"/>
</dbReference>
<feature type="transmembrane region" description="Helical" evidence="23">
    <location>
        <begin position="92"/>
        <end position="111"/>
    </location>
</feature>
<feature type="transmembrane region" description="Helical" evidence="23">
    <location>
        <begin position="273"/>
        <end position="291"/>
    </location>
</feature>
<comment type="similarity">
    <text evidence="16">Belongs to the SEDS family. FtsW subfamily.</text>
</comment>
<feature type="compositionally biased region" description="Low complexity" evidence="22">
    <location>
        <begin position="488"/>
        <end position="505"/>
    </location>
</feature>
<keyword evidence="3" id="KW-1003">Cell membrane</keyword>
<name>A0A7G1IBD8_MYCKA</name>
<evidence type="ECO:0000256" key="1">
    <source>
        <dbReference type="ARBA" id="ARBA00004651"/>
    </source>
</evidence>
<keyword evidence="4" id="KW-0132">Cell division</keyword>
<evidence type="ECO:0000256" key="23">
    <source>
        <dbReference type="SAM" id="Phobius"/>
    </source>
</evidence>
<dbReference type="EMBL" id="AP023343">
    <property type="protein sequence ID" value="BCI87623.1"/>
    <property type="molecule type" value="Genomic_DNA"/>
</dbReference>
<dbReference type="Pfam" id="PF01098">
    <property type="entry name" value="FTSW_RODA_SPOVE"/>
    <property type="match status" value="1"/>
</dbReference>
<evidence type="ECO:0000256" key="19">
    <source>
        <dbReference type="ARBA" id="ARBA00044770"/>
    </source>
</evidence>
<feature type="transmembrane region" description="Helical" evidence="23">
    <location>
        <begin position="196"/>
        <end position="213"/>
    </location>
</feature>
<dbReference type="PROSITE" id="PS00428">
    <property type="entry name" value="FTSW_RODA_SPOVE"/>
    <property type="match status" value="1"/>
</dbReference>
<evidence type="ECO:0000256" key="14">
    <source>
        <dbReference type="ARBA" id="ARBA00032370"/>
    </source>
</evidence>
<evidence type="ECO:0000256" key="2">
    <source>
        <dbReference type="ARBA" id="ARBA00004752"/>
    </source>
</evidence>
<dbReference type="EC" id="2.4.99.28" evidence="19"/>
<comment type="subcellular location">
    <subcellularLocation>
        <location evidence="1">Cell membrane</location>
        <topology evidence="1">Multi-pass membrane protein</topology>
    </subcellularLocation>
</comment>
<dbReference type="GO" id="GO:0051301">
    <property type="term" value="P:cell division"/>
    <property type="evidence" value="ECO:0007669"/>
    <property type="project" value="UniProtKB-KW"/>
</dbReference>
<evidence type="ECO:0000256" key="22">
    <source>
        <dbReference type="SAM" id="MobiDB-lite"/>
    </source>
</evidence>
<protein>
    <recommendedName>
        <fullName evidence="17">Probable peptidoglycan glycosyltransferase FtsW</fullName>
        <ecNumber evidence="19">2.4.99.28</ecNumber>
    </recommendedName>
    <alternativeName>
        <fullName evidence="18">Cell division protein FtsW</fullName>
    </alternativeName>
    <alternativeName>
        <fullName evidence="15">Cell wall polymerase</fullName>
    </alternativeName>
    <alternativeName>
        <fullName evidence="14">Peptidoglycan polymerase</fullName>
    </alternativeName>
</protein>
<keyword evidence="7 23" id="KW-0812">Transmembrane</keyword>
<sequence>MRSPFTRLMRRGKAGDGAAAHGTAEPEETAEADEEVDAAASPDEPAGEQTGEKSGEKPRETSGEKSRAKPEEAGPRTRFGVWLGRPMTSFHLIIAVAALLTTLGLIMVLSASGVRSYDDDGSAWVIFGKQVLWTVVGLIGCYVGLRMSVQFLRRIAFSAFAFTIVLLVLVLIPGIGKEANGSRGWFVVAGFSMQPSELTKMAFAVWGAHLLAARRMERASLREMLIPLVPAAVVALALIVAQPDLGQTVSMGIILLGLLWYAGLPLRVFASSLAAVVISAGILAMTAGYRSDRVRSWLDPDNDPMDSGYQARQAKFALAHGGIFGDGLGQGVAKWNYLPNAHNDFIFAIIGEELGFIGALGLLGLFGLFAYTGMRIARRSADPFLRLLTATVTLWVLGQAFINIGYVIGLLPVTGLQLPLISAGGTSTATTLSMIGVIANAARHEPEAVAALRAGRDDTVNRLLRLPLPKPYAPTRLEAFRDRKRAHPQPARQTAKQQAKQPAARKAPKAVRKPGEPARPASPRRADRPVRRSAGTAHAPGRGHHPVAGSIIERVSGTPASVRQVGFGHWKVSVTGERLGQGAGRWAEGDRLRSIAVDRARRRRHRRPCGARDGRRRRAQRPGAGCPDHRVGHSARAGDDVGARPRLSPGADHPGAVAAQTQWRPGPPAAAGVACRRGDPGGARRGRCRRRGRFRWVCRAARLPGRAGIPGMRRRSRRIPVVIHEANARAGLANRVGARSADRVLSAVPDCGLRRAEVVGVPVRQAITALDRAALRAEARAHFGFADDARVLLVFGVRRAPCRSTGRYQRPRPTWPPRVFPSCMLTGPRTSWSCAPRRG</sequence>
<organism evidence="24 25">
    <name type="scientific">Mycobacterium kansasii</name>
    <dbReference type="NCBI Taxonomy" id="1768"/>
    <lineage>
        <taxon>Bacteria</taxon>
        <taxon>Bacillati</taxon>
        <taxon>Actinomycetota</taxon>
        <taxon>Actinomycetes</taxon>
        <taxon>Mycobacteriales</taxon>
        <taxon>Mycobacteriaceae</taxon>
        <taxon>Mycobacterium</taxon>
    </lineage>
</organism>
<feature type="transmembrane region" description="Helical" evidence="23">
    <location>
        <begin position="345"/>
        <end position="372"/>
    </location>
</feature>
<evidence type="ECO:0000313" key="25">
    <source>
        <dbReference type="Proteomes" id="UP000516380"/>
    </source>
</evidence>
<feature type="transmembrane region" description="Helical" evidence="23">
    <location>
        <begin position="384"/>
        <end position="408"/>
    </location>
</feature>
<keyword evidence="11 23" id="KW-0472">Membrane</keyword>
<evidence type="ECO:0000256" key="10">
    <source>
        <dbReference type="ARBA" id="ARBA00022989"/>
    </source>
</evidence>
<feature type="region of interest" description="Disordered" evidence="22">
    <location>
        <begin position="603"/>
        <end position="686"/>
    </location>
</feature>
<evidence type="ECO:0000256" key="18">
    <source>
        <dbReference type="ARBA" id="ARBA00041418"/>
    </source>
</evidence>
<evidence type="ECO:0000256" key="3">
    <source>
        <dbReference type="ARBA" id="ARBA00022475"/>
    </source>
</evidence>
<feature type="transmembrane region" description="Helical" evidence="23">
    <location>
        <begin position="225"/>
        <end position="242"/>
    </location>
</feature>
<dbReference type="Gene3D" id="3.40.50.2000">
    <property type="entry name" value="Glycogen Phosphorylase B"/>
    <property type="match status" value="1"/>
</dbReference>
<dbReference type="GO" id="GO:0032153">
    <property type="term" value="C:cell division site"/>
    <property type="evidence" value="ECO:0007669"/>
    <property type="project" value="TreeGrafter"/>
</dbReference>
<dbReference type="GO" id="GO:0008360">
    <property type="term" value="P:regulation of cell shape"/>
    <property type="evidence" value="ECO:0007669"/>
    <property type="project" value="UniProtKB-KW"/>
</dbReference>
<feature type="transmembrane region" description="Helical" evidence="23">
    <location>
        <begin position="123"/>
        <end position="143"/>
    </location>
</feature>
<feature type="compositionally biased region" description="Basic and acidic residues" evidence="22">
    <location>
        <begin position="627"/>
        <end position="643"/>
    </location>
</feature>
<keyword evidence="9" id="KW-0573">Peptidoglycan synthesis</keyword>
<keyword evidence="6" id="KW-0808">Transferase</keyword>
<evidence type="ECO:0000313" key="24">
    <source>
        <dbReference type="EMBL" id="BCI87623.1"/>
    </source>
</evidence>
<comment type="pathway">
    <text evidence="2">Cell wall biogenesis; peptidoglycan biosynthesis.</text>
</comment>
<evidence type="ECO:0000256" key="15">
    <source>
        <dbReference type="ARBA" id="ARBA00033270"/>
    </source>
</evidence>
<evidence type="ECO:0000256" key="13">
    <source>
        <dbReference type="ARBA" id="ARBA00023316"/>
    </source>
</evidence>
<evidence type="ECO:0000256" key="16">
    <source>
        <dbReference type="ARBA" id="ARBA00038053"/>
    </source>
</evidence>
<gene>
    <name evidence="24" type="ORF">NIIDMKKI_28290</name>
</gene>
<feature type="transmembrane region" description="Helical" evidence="23">
    <location>
        <begin position="248"/>
        <end position="266"/>
    </location>
</feature>
<feature type="compositionally biased region" description="Basic residues" evidence="22">
    <location>
        <begin position="603"/>
        <end position="620"/>
    </location>
</feature>
<evidence type="ECO:0000256" key="9">
    <source>
        <dbReference type="ARBA" id="ARBA00022984"/>
    </source>
</evidence>
<dbReference type="PANTHER" id="PTHR30474">
    <property type="entry name" value="CELL CYCLE PROTEIN"/>
    <property type="match status" value="1"/>
</dbReference>
<evidence type="ECO:0000256" key="11">
    <source>
        <dbReference type="ARBA" id="ARBA00023136"/>
    </source>
</evidence>
<feature type="compositionally biased region" description="Basic and acidic residues" evidence="22">
    <location>
        <begin position="50"/>
        <end position="73"/>
    </location>
</feature>
<keyword evidence="5" id="KW-0328">Glycosyltransferase</keyword>
<dbReference type="SUPFAM" id="SSF53756">
    <property type="entry name" value="UDP-Glycosyltransferase/glycogen phosphorylase"/>
    <property type="match status" value="1"/>
</dbReference>
<dbReference type="InterPro" id="IPR018365">
    <property type="entry name" value="Cell_cycle_FtsW-rel_CS"/>
</dbReference>
<evidence type="ECO:0000256" key="17">
    <source>
        <dbReference type="ARBA" id="ARBA00041185"/>
    </source>
</evidence>
<feature type="transmembrane region" description="Helical" evidence="23">
    <location>
        <begin position="155"/>
        <end position="176"/>
    </location>
</feature>
<feature type="region of interest" description="Disordered" evidence="22">
    <location>
        <begin position="483"/>
        <end position="548"/>
    </location>
</feature>
<dbReference type="GO" id="GO:0008955">
    <property type="term" value="F:peptidoglycan glycosyltransferase activity"/>
    <property type="evidence" value="ECO:0007669"/>
    <property type="project" value="UniProtKB-EC"/>
</dbReference>
<proteinExistence type="inferred from homology"/>
<dbReference type="UniPathway" id="UPA00219"/>
<evidence type="ECO:0000256" key="12">
    <source>
        <dbReference type="ARBA" id="ARBA00023306"/>
    </source>
</evidence>
<comment type="catalytic activity">
    <reaction evidence="20">
        <text>[GlcNAc-(1-&gt;4)-Mur2Ac(oyl-L-Ala-gamma-D-Glu-L-Lys-D-Ala-D-Ala)](n)-di-trans,octa-cis-undecaprenyl diphosphate + beta-D-GlcNAc-(1-&gt;4)-Mur2Ac(oyl-L-Ala-gamma-D-Glu-L-Lys-D-Ala-D-Ala)-di-trans,octa-cis-undecaprenyl diphosphate = [GlcNAc-(1-&gt;4)-Mur2Ac(oyl-L-Ala-gamma-D-Glu-L-Lys-D-Ala-D-Ala)](n+1)-di-trans,octa-cis-undecaprenyl diphosphate + di-trans,octa-cis-undecaprenyl diphosphate + H(+)</text>
        <dbReference type="Rhea" id="RHEA:23708"/>
        <dbReference type="Rhea" id="RHEA-COMP:9602"/>
        <dbReference type="Rhea" id="RHEA-COMP:9603"/>
        <dbReference type="ChEBI" id="CHEBI:15378"/>
        <dbReference type="ChEBI" id="CHEBI:58405"/>
        <dbReference type="ChEBI" id="CHEBI:60033"/>
        <dbReference type="ChEBI" id="CHEBI:78435"/>
        <dbReference type="EC" id="2.4.99.28"/>
    </reaction>
</comment>
<feature type="compositionally biased region" description="Acidic residues" evidence="22">
    <location>
        <begin position="25"/>
        <end position="37"/>
    </location>
</feature>
<keyword evidence="13" id="KW-0961">Cell wall biogenesis/degradation</keyword>
<keyword evidence="10 23" id="KW-1133">Transmembrane helix</keyword>
<evidence type="ECO:0000256" key="8">
    <source>
        <dbReference type="ARBA" id="ARBA00022960"/>
    </source>
</evidence>
<dbReference type="PANTHER" id="PTHR30474:SF2">
    <property type="entry name" value="PEPTIDOGLYCAN GLYCOSYLTRANSFERASE FTSW-RELATED"/>
    <property type="match status" value="1"/>
</dbReference>
<evidence type="ECO:0000256" key="6">
    <source>
        <dbReference type="ARBA" id="ARBA00022679"/>
    </source>
</evidence>
<dbReference type="InterPro" id="IPR013437">
    <property type="entry name" value="FtsW"/>
</dbReference>
<dbReference type="GO" id="GO:0015648">
    <property type="term" value="F:lipid-linked peptidoglycan transporter activity"/>
    <property type="evidence" value="ECO:0007669"/>
    <property type="project" value="TreeGrafter"/>
</dbReference>
<accession>A0A7G1IBD8</accession>